<protein>
    <recommendedName>
        <fullName evidence="3">AC transposase</fullName>
    </recommendedName>
</protein>
<dbReference type="PANTHER" id="PTHR46481:SF11">
    <property type="entry name" value="ZINC FINGER BED DOMAIN-CONTAINING PROTEIN RICESLEEPER 2-LIKE"/>
    <property type="match status" value="1"/>
</dbReference>
<dbReference type="AlphaFoldDB" id="A0AAQ3U339"/>
<gene>
    <name evidence="1" type="ORF">U9M48_031470</name>
</gene>
<name>A0AAQ3U339_PASNO</name>
<dbReference type="PANTHER" id="PTHR46481">
    <property type="entry name" value="ZINC FINGER BED DOMAIN-CONTAINING PROTEIN 4"/>
    <property type="match status" value="1"/>
</dbReference>
<proteinExistence type="predicted"/>
<dbReference type="EMBL" id="CP144751">
    <property type="protein sequence ID" value="WVZ84438.1"/>
    <property type="molecule type" value="Genomic_DNA"/>
</dbReference>
<dbReference type="InterPro" id="IPR012337">
    <property type="entry name" value="RNaseH-like_sf"/>
</dbReference>
<evidence type="ECO:0008006" key="3">
    <source>
        <dbReference type="Google" id="ProtNLM"/>
    </source>
</evidence>
<dbReference type="Proteomes" id="UP001341281">
    <property type="component" value="Chromosome 07"/>
</dbReference>
<evidence type="ECO:0000313" key="1">
    <source>
        <dbReference type="EMBL" id="WVZ84438.1"/>
    </source>
</evidence>
<reference evidence="1 2" key="1">
    <citation type="submission" date="2024-02" db="EMBL/GenBank/DDBJ databases">
        <title>High-quality chromosome-scale genome assembly of Pensacola bahiagrass (Paspalum notatum Flugge var. saurae).</title>
        <authorList>
            <person name="Vega J.M."/>
            <person name="Podio M."/>
            <person name="Orjuela J."/>
            <person name="Siena L.A."/>
            <person name="Pessino S.C."/>
            <person name="Combes M.C."/>
            <person name="Mariac C."/>
            <person name="Albertini E."/>
            <person name="Pupilli F."/>
            <person name="Ortiz J.P.A."/>
            <person name="Leblanc O."/>
        </authorList>
    </citation>
    <scope>NUCLEOTIDE SEQUENCE [LARGE SCALE GENOMIC DNA]</scope>
    <source>
        <strain evidence="1">R1</strain>
        <tissue evidence="1">Leaf</tissue>
    </source>
</reference>
<organism evidence="1 2">
    <name type="scientific">Paspalum notatum var. saurae</name>
    <dbReference type="NCBI Taxonomy" id="547442"/>
    <lineage>
        <taxon>Eukaryota</taxon>
        <taxon>Viridiplantae</taxon>
        <taxon>Streptophyta</taxon>
        <taxon>Embryophyta</taxon>
        <taxon>Tracheophyta</taxon>
        <taxon>Spermatophyta</taxon>
        <taxon>Magnoliopsida</taxon>
        <taxon>Liliopsida</taxon>
        <taxon>Poales</taxon>
        <taxon>Poaceae</taxon>
        <taxon>PACMAD clade</taxon>
        <taxon>Panicoideae</taxon>
        <taxon>Andropogonodae</taxon>
        <taxon>Paspaleae</taxon>
        <taxon>Paspalinae</taxon>
        <taxon>Paspalum</taxon>
    </lineage>
</organism>
<evidence type="ECO:0000313" key="2">
    <source>
        <dbReference type="Proteomes" id="UP001341281"/>
    </source>
</evidence>
<accession>A0AAQ3U339</accession>
<dbReference type="InterPro" id="IPR052035">
    <property type="entry name" value="ZnF_BED_domain_contain"/>
</dbReference>
<sequence length="112" mass="13095">MYEVQRQSMVQYFRKLSSRVAVTTDLWTANHQRKGYMAVIAHFLDDDWKLKSFLLRFIYVPAPHTAEVITDVLHEVLLDWHIERNLSTITLDNCSTNDSLMKNMVGQTMMSS</sequence>
<dbReference type="SUPFAM" id="SSF53098">
    <property type="entry name" value="Ribonuclease H-like"/>
    <property type="match status" value="1"/>
</dbReference>
<keyword evidence="2" id="KW-1185">Reference proteome</keyword>